<gene>
    <name evidence="2" type="ORF">SBAD_LOCUS3028</name>
</gene>
<dbReference type="AlphaFoldDB" id="A0A183IHD3"/>
<keyword evidence="3" id="KW-1185">Reference proteome</keyword>
<organism evidence="4">
    <name type="scientific">Soboliphyme baturini</name>
    <dbReference type="NCBI Taxonomy" id="241478"/>
    <lineage>
        <taxon>Eukaryota</taxon>
        <taxon>Metazoa</taxon>
        <taxon>Ecdysozoa</taxon>
        <taxon>Nematoda</taxon>
        <taxon>Enoplea</taxon>
        <taxon>Dorylaimia</taxon>
        <taxon>Dioctophymatida</taxon>
        <taxon>Dioctophymatoidea</taxon>
        <taxon>Soboliphymatidae</taxon>
        <taxon>Soboliphyme</taxon>
    </lineage>
</organism>
<reference evidence="4" key="1">
    <citation type="submission" date="2016-06" db="UniProtKB">
        <authorList>
            <consortium name="WormBaseParasite"/>
        </authorList>
    </citation>
    <scope>IDENTIFICATION</scope>
</reference>
<evidence type="ECO:0000256" key="1">
    <source>
        <dbReference type="SAM" id="MobiDB-lite"/>
    </source>
</evidence>
<protein>
    <submittedName>
        <fullName evidence="2 4">Uncharacterized protein</fullName>
    </submittedName>
</protein>
<evidence type="ECO:0000313" key="2">
    <source>
        <dbReference type="EMBL" id="VDO99754.1"/>
    </source>
</evidence>
<dbReference type="WBParaSite" id="SBAD_0000317201-mRNA-1">
    <property type="protein sequence ID" value="SBAD_0000317201-mRNA-1"/>
    <property type="gene ID" value="SBAD_0000317201"/>
</dbReference>
<name>A0A183IHD3_9BILA</name>
<feature type="region of interest" description="Disordered" evidence="1">
    <location>
        <begin position="65"/>
        <end position="84"/>
    </location>
</feature>
<dbReference type="EMBL" id="UZAM01007531">
    <property type="protein sequence ID" value="VDO99754.1"/>
    <property type="molecule type" value="Genomic_DNA"/>
</dbReference>
<proteinExistence type="predicted"/>
<dbReference type="Proteomes" id="UP000270296">
    <property type="component" value="Unassembled WGS sequence"/>
</dbReference>
<sequence>MCYSSPSAVESRKFQGRCRPSPTFPTSVHFAFHLSPVFKRREKPRAVCQMATFHLGFSAASRHVSSIEPSPCNASRDAQGNEAH</sequence>
<evidence type="ECO:0000313" key="4">
    <source>
        <dbReference type="WBParaSite" id="SBAD_0000317201-mRNA-1"/>
    </source>
</evidence>
<accession>A0A183IHD3</accession>
<feature type="compositionally biased region" description="Polar residues" evidence="1">
    <location>
        <begin position="65"/>
        <end position="78"/>
    </location>
</feature>
<evidence type="ECO:0000313" key="3">
    <source>
        <dbReference type="Proteomes" id="UP000270296"/>
    </source>
</evidence>
<reference evidence="2 3" key="2">
    <citation type="submission" date="2018-11" db="EMBL/GenBank/DDBJ databases">
        <authorList>
            <consortium name="Pathogen Informatics"/>
        </authorList>
    </citation>
    <scope>NUCLEOTIDE SEQUENCE [LARGE SCALE GENOMIC DNA]</scope>
</reference>